<protein>
    <recommendedName>
        <fullName evidence="6">Aspartyl/glutamyl-tRNA(Asn/Gln) amidotransferase subunit C</fullName>
        <shortName evidence="6">Asp/Glu-ADT subunit C</shortName>
        <ecNumber evidence="6">6.3.5.-</ecNumber>
    </recommendedName>
</protein>
<comment type="subunit">
    <text evidence="2 6">Heterotrimer of A, B and C subunits.</text>
</comment>
<dbReference type="AlphaFoldDB" id="A0A1T4YTN7"/>
<dbReference type="RefSeq" id="WP_078818473.1">
    <property type="nucleotide sequence ID" value="NZ_FUYJ01000008.1"/>
</dbReference>
<keyword evidence="6" id="KW-0067">ATP-binding</keyword>
<evidence type="ECO:0000256" key="4">
    <source>
        <dbReference type="ARBA" id="ARBA00047380"/>
    </source>
</evidence>
<keyword evidence="7" id="KW-0808">Transferase</keyword>
<dbReference type="InterPro" id="IPR036113">
    <property type="entry name" value="Asp/Glu-ADT_sf_sub_c"/>
</dbReference>
<accession>A0A1T4YTN7</accession>
<dbReference type="GO" id="GO:0070681">
    <property type="term" value="P:glutaminyl-tRNAGln biosynthesis via transamidation"/>
    <property type="evidence" value="ECO:0007669"/>
    <property type="project" value="TreeGrafter"/>
</dbReference>
<dbReference type="EC" id="6.3.5.-" evidence="6"/>
<dbReference type="GO" id="GO:0005524">
    <property type="term" value="F:ATP binding"/>
    <property type="evidence" value="ECO:0007669"/>
    <property type="project" value="UniProtKB-KW"/>
</dbReference>
<dbReference type="InterPro" id="IPR003837">
    <property type="entry name" value="GatC"/>
</dbReference>
<gene>
    <name evidence="6" type="primary">gatC</name>
    <name evidence="7" type="ORF">SAMN04244570_3484</name>
</gene>
<dbReference type="Proteomes" id="UP000190042">
    <property type="component" value="Unassembled WGS sequence"/>
</dbReference>
<dbReference type="PANTHER" id="PTHR15004:SF0">
    <property type="entry name" value="GLUTAMYL-TRNA(GLN) AMIDOTRANSFERASE SUBUNIT C, MITOCHONDRIAL"/>
    <property type="match status" value="1"/>
</dbReference>
<proteinExistence type="inferred from homology"/>
<dbReference type="GO" id="GO:0050567">
    <property type="term" value="F:glutaminyl-tRNA synthase (glutamine-hydrolyzing) activity"/>
    <property type="evidence" value="ECO:0007669"/>
    <property type="project" value="UniProtKB-UniRule"/>
</dbReference>
<sequence>MTTFSKDDVKYFADFVRIGLSEEDKENFSAQIADLIESVSNLKEVDVTGVEPMTHPVPMINILREDQPKDILDREKMLASAEDQEDGLIKVPDIL</sequence>
<evidence type="ECO:0000256" key="2">
    <source>
        <dbReference type="ARBA" id="ARBA00011123"/>
    </source>
</evidence>
<comment type="catalytic activity">
    <reaction evidence="4 6">
        <text>L-aspartyl-tRNA(Asn) + L-glutamine + ATP + H2O = L-asparaginyl-tRNA(Asn) + L-glutamate + ADP + phosphate + 2 H(+)</text>
        <dbReference type="Rhea" id="RHEA:14513"/>
        <dbReference type="Rhea" id="RHEA-COMP:9674"/>
        <dbReference type="Rhea" id="RHEA-COMP:9677"/>
        <dbReference type="ChEBI" id="CHEBI:15377"/>
        <dbReference type="ChEBI" id="CHEBI:15378"/>
        <dbReference type="ChEBI" id="CHEBI:29985"/>
        <dbReference type="ChEBI" id="CHEBI:30616"/>
        <dbReference type="ChEBI" id="CHEBI:43474"/>
        <dbReference type="ChEBI" id="CHEBI:58359"/>
        <dbReference type="ChEBI" id="CHEBI:78515"/>
        <dbReference type="ChEBI" id="CHEBI:78516"/>
        <dbReference type="ChEBI" id="CHEBI:456216"/>
    </reaction>
</comment>
<name>A0A1T4YTN7_9BACL</name>
<evidence type="ECO:0000256" key="5">
    <source>
        <dbReference type="ARBA" id="ARBA00047913"/>
    </source>
</evidence>
<dbReference type="Pfam" id="PF02686">
    <property type="entry name" value="GatC"/>
    <property type="match status" value="1"/>
</dbReference>
<reference evidence="8" key="1">
    <citation type="submission" date="2017-02" db="EMBL/GenBank/DDBJ databases">
        <authorList>
            <person name="Varghese N."/>
            <person name="Submissions S."/>
        </authorList>
    </citation>
    <scope>NUCLEOTIDE SEQUENCE [LARGE SCALE GENOMIC DNA]</scope>
    <source>
        <strain evidence="8">DSM 23966</strain>
    </source>
</reference>
<dbReference type="NCBIfam" id="TIGR00135">
    <property type="entry name" value="gatC"/>
    <property type="match status" value="1"/>
</dbReference>
<evidence type="ECO:0000313" key="8">
    <source>
        <dbReference type="Proteomes" id="UP000190042"/>
    </source>
</evidence>
<comment type="similarity">
    <text evidence="1 6">Belongs to the GatC family.</text>
</comment>
<evidence type="ECO:0000313" key="7">
    <source>
        <dbReference type="EMBL" id="SKB04631.1"/>
    </source>
</evidence>
<dbReference type="GO" id="GO:0006450">
    <property type="term" value="P:regulation of translational fidelity"/>
    <property type="evidence" value="ECO:0007669"/>
    <property type="project" value="InterPro"/>
</dbReference>
<dbReference type="GO" id="GO:0016740">
    <property type="term" value="F:transferase activity"/>
    <property type="evidence" value="ECO:0007669"/>
    <property type="project" value="UniProtKB-KW"/>
</dbReference>
<dbReference type="SUPFAM" id="SSF141000">
    <property type="entry name" value="Glu-tRNAGln amidotransferase C subunit"/>
    <property type="match status" value="1"/>
</dbReference>
<comment type="catalytic activity">
    <reaction evidence="5 6">
        <text>L-glutamyl-tRNA(Gln) + L-glutamine + ATP + H2O = L-glutaminyl-tRNA(Gln) + L-glutamate + ADP + phosphate + H(+)</text>
        <dbReference type="Rhea" id="RHEA:17521"/>
        <dbReference type="Rhea" id="RHEA-COMP:9681"/>
        <dbReference type="Rhea" id="RHEA-COMP:9684"/>
        <dbReference type="ChEBI" id="CHEBI:15377"/>
        <dbReference type="ChEBI" id="CHEBI:15378"/>
        <dbReference type="ChEBI" id="CHEBI:29985"/>
        <dbReference type="ChEBI" id="CHEBI:30616"/>
        <dbReference type="ChEBI" id="CHEBI:43474"/>
        <dbReference type="ChEBI" id="CHEBI:58359"/>
        <dbReference type="ChEBI" id="CHEBI:78520"/>
        <dbReference type="ChEBI" id="CHEBI:78521"/>
        <dbReference type="ChEBI" id="CHEBI:456216"/>
    </reaction>
</comment>
<dbReference type="PANTHER" id="PTHR15004">
    <property type="entry name" value="GLUTAMYL-TRNA(GLN) AMIDOTRANSFERASE SUBUNIT C, MITOCHONDRIAL"/>
    <property type="match status" value="1"/>
</dbReference>
<evidence type="ECO:0000256" key="1">
    <source>
        <dbReference type="ARBA" id="ARBA00010757"/>
    </source>
</evidence>
<evidence type="ECO:0000256" key="6">
    <source>
        <dbReference type="HAMAP-Rule" id="MF_00122"/>
    </source>
</evidence>
<dbReference type="EMBL" id="FUYJ01000008">
    <property type="protein sequence ID" value="SKB04631.1"/>
    <property type="molecule type" value="Genomic_DNA"/>
</dbReference>
<keyword evidence="6" id="KW-0648">Protein biosynthesis</keyword>
<dbReference type="Gene3D" id="1.10.20.60">
    <property type="entry name" value="Glu-tRNAGln amidotransferase C subunit, N-terminal domain"/>
    <property type="match status" value="1"/>
</dbReference>
<keyword evidence="8" id="KW-1185">Reference proteome</keyword>
<keyword evidence="6" id="KW-0436">Ligase</keyword>
<dbReference type="HAMAP" id="MF_00122">
    <property type="entry name" value="GatC"/>
    <property type="match status" value="1"/>
</dbReference>
<keyword evidence="6" id="KW-0547">Nucleotide-binding</keyword>
<dbReference type="GO" id="GO:0050566">
    <property type="term" value="F:asparaginyl-tRNA synthase (glutamine-hydrolyzing) activity"/>
    <property type="evidence" value="ECO:0007669"/>
    <property type="project" value="RHEA"/>
</dbReference>
<dbReference type="GO" id="GO:0006412">
    <property type="term" value="P:translation"/>
    <property type="evidence" value="ECO:0007669"/>
    <property type="project" value="UniProtKB-UniRule"/>
</dbReference>
<evidence type="ECO:0000256" key="3">
    <source>
        <dbReference type="ARBA" id="ARBA00024799"/>
    </source>
</evidence>
<organism evidence="7 8">
    <name type="scientific">Sporosarcina newyorkensis</name>
    <dbReference type="NCBI Taxonomy" id="759851"/>
    <lineage>
        <taxon>Bacteria</taxon>
        <taxon>Bacillati</taxon>
        <taxon>Bacillota</taxon>
        <taxon>Bacilli</taxon>
        <taxon>Bacillales</taxon>
        <taxon>Caryophanaceae</taxon>
        <taxon>Sporosarcina</taxon>
    </lineage>
</organism>
<comment type="function">
    <text evidence="3 6">Allows the formation of correctly charged Asn-tRNA(Asn) or Gln-tRNA(Gln) through the transamidation of misacylated Asp-tRNA(Asn) or Glu-tRNA(Gln) in organisms which lack either or both of asparaginyl-tRNA or glutaminyl-tRNA synthetases. The reaction takes place in the presence of glutamine and ATP through an activated phospho-Asp-tRNA(Asn) or phospho-Glu-tRNA(Gln).</text>
</comment>